<dbReference type="AlphaFoldDB" id="A0A5J4W0Z0"/>
<dbReference type="InterPro" id="IPR013320">
    <property type="entry name" value="ConA-like_dom_sf"/>
</dbReference>
<evidence type="ECO:0000256" key="1">
    <source>
        <dbReference type="SAM" id="MobiDB-lite"/>
    </source>
</evidence>
<accession>A0A5J4W0Z0</accession>
<dbReference type="EMBL" id="SNRW01003957">
    <property type="protein sequence ID" value="KAA6388498.1"/>
    <property type="molecule type" value="Genomic_DNA"/>
</dbReference>
<feature type="region of interest" description="Disordered" evidence="1">
    <location>
        <begin position="1"/>
        <end position="27"/>
    </location>
</feature>
<feature type="compositionally biased region" description="Polar residues" evidence="1">
    <location>
        <begin position="1"/>
        <end position="10"/>
    </location>
</feature>
<dbReference type="OrthoDB" id="6359816at2759"/>
<dbReference type="Proteomes" id="UP000324800">
    <property type="component" value="Unassembled WGS sequence"/>
</dbReference>
<protein>
    <recommendedName>
        <fullName evidence="2">SPRY domain-containing protein</fullName>
    </recommendedName>
</protein>
<dbReference type="InterPro" id="IPR043136">
    <property type="entry name" value="B30.2/SPRY_sf"/>
</dbReference>
<comment type="caution">
    <text evidence="3">The sequence shown here is derived from an EMBL/GenBank/DDBJ whole genome shotgun (WGS) entry which is preliminary data.</text>
</comment>
<feature type="non-terminal residue" evidence="3">
    <location>
        <position position="277"/>
    </location>
</feature>
<proteinExistence type="predicted"/>
<sequence>MFTNTSTKIQSSSTAGSDSTSSDSTSEMPTGLLGAIFRLALIEAVLGGGGSSDSSPKPEWLGAKEDKPVVVDDKIATWREHKNLLVFAKGVSKEDIIRFEVVFTKSGPTIPALFWQPMIGCASVPWELPVTNPLGQDAGSVAYYKQGYVIQGGQRVTGLQTWADGNTLGMEADFKKRQLYFFVNGKRQPVYFTDIPDELQFGVGAGSKDCKAQLIKYEKVDTSSFKAESGDKPVKWHESEELTKESEAAGASKTDDNTSMFLTLKTGDVKLDKSTAT</sequence>
<dbReference type="Pfam" id="PF00622">
    <property type="entry name" value="SPRY"/>
    <property type="match status" value="1"/>
</dbReference>
<reference evidence="3 4" key="1">
    <citation type="submission" date="2019-03" db="EMBL/GenBank/DDBJ databases">
        <title>Single cell metagenomics reveals metabolic interactions within the superorganism composed of flagellate Streblomastix strix and complex community of Bacteroidetes bacteria on its surface.</title>
        <authorList>
            <person name="Treitli S.C."/>
            <person name="Kolisko M."/>
            <person name="Husnik F."/>
            <person name="Keeling P."/>
            <person name="Hampl V."/>
        </authorList>
    </citation>
    <scope>NUCLEOTIDE SEQUENCE [LARGE SCALE GENOMIC DNA]</scope>
    <source>
        <strain evidence="3">ST1C</strain>
    </source>
</reference>
<feature type="region of interest" description="Disordered" evidence="1">
    <location>
        <begin position="227"/>
        <end position="255"/>
    </location>
</feature>
<feature type="compositionally biased region" description="Low complexity" evidence="1">
    <location>
        <begin position="11"/>
        <end position="26"/>
    </location>
</feature>
<feature type="compositionally biased region" description="Basic and acidic residues" evidence="1">
    <location>
        <begin position="228"/>
        <end position="247"/>
    </location>
</feature>
<feature type="domain" description="SPRY" evidence="2">
    <location>
        <begin position="119"/>
        <end position="208"/>
    </location>
</feature>
<evidence type="ECO:0000259" key="2">
    <source>
        <dbReference type="Pfam" id="PF00622"/>
    </source>
</evidence>
<organism evidence="3 4">
    <name type="scientific">Streblomastix strix</name>
    <dbReference type="NCBI Taxonomy" id="222440"/>
    <lineage>
        <taxon>Eukaryota</taxon>
        <taxon>Metamonada</taxon>
        <taxon>Preaxostyla</taxon>
        <taxon>Oxymonadida</taxon>
        <taxon>Streblomastigidae</taxon>
        <taxon>Streblomastix</taxon>
    </lineage>
</organism>
<dbReference type="SUPFAM" id="SSF49899">
    <property type="entry name" value="Concanavalin A-like lectins/glucanases"/>
    <property type="match status" value="1"/>
</dbReference>
<dbReference type="Gene3D" id="2.60.120.920">
    <property type="match status" value="1"/>
</dbReference>
<name>A0A5J4W0Z0_9EUKA</name>
<evidence type="ECO:0000313" key="4">
    <source>
        <dbReference type="Proteomes" id="UP000324800"/>
    </source>
</evidence>
<gene>
    <name evidence="3" type="ORF">EZS28_015971</name>
</gene>
<evidence type="ECO:0000313" key="3">
    <source>
        <dbReference type="EMBL" id="KAA6388498.1"/>
    </source>
</evidence>
<dbReference type="InterPro" id="IPR003877">
    <property type="entry name" value="SPRY_dom"/>
</dbReference>